<keyword evidence="2" id="KW-0813">Transport</keyword>
<dbReference type="OrthoDB" id="74382at2759"/>
<protein>
    <recommendedName>
        <fullName evidence="10">ABC transmembrane type-1 domain-containing protein</fullName>
    </recommendedName>
</protein>
<dbReference type="GO" id="GO:0016020">
    <property type="term" value="C:membrane"/>
    <property type="evidence" value="ECO:0007669"/>
    <property type="project" value="InterPro"/>
</dbReference>
<dbReference type="InterPro" id="IPR011527">
    <property type="entry name" value="ABC1_TM_dom"/>
</dbReference>
<dbReference type="GO" id="GO:0005524">
    <property type="term" value="F:ATP binding"/>
    <property type="evidence" value="ECO:0007669"/>
    <property type="project" value="UniProtKB-KW"/>
</dbReference>
<dbReference type="GO" id="GO:0140359">
    <property type="term" value="F:ABC-type transporter activity"/>
    <property type="evidence" value="ECO:0007669"/>
    <property type="project" value="InterPro"/>
</dbReference>
<evidence type="ECO:0000256" key="7">
    <source>
        <dbReference type="ARBA" id="ARBA00022989"/>
    </source>
</evidence>
<dbReference type="AlphaFoldDB" id="A0A6A4Y9Y2"/>
<dbReference type="CDD" id="cd18579">
    <property type="entry name" value="ABC_6TM_ABCC_D1"/>
    <property type="match status" value="1"/>
</dbReference>
<dbReference type="EMBL" id="VJMH01005650">
    <property type="protein sequence ID" value="KAF0693727.1"/>
    <property type="molecule type" value="Genomic_DNA"/>
</dbReference>
<evidence type="ECO:0000256" key="1">
    <source>
        <dbReference type="ARBA" id="ARBA00004127"/>
    </source>
</evidence>
<dbReference type="PANTHER" id="PTHR24223:SF443">
    <property type="entry name" value="MULTIDRUG-RESISTANCE LIKE PROTEIN 1, ISOFORM I"/>
    <property type="match status" value="1"/>
</dbReference>
<keyword evidence="4" id="KW-0677">Repeat</keyword>
<evidence type="ECO:0000256" key="6">
    <source>
        <dbReference type="ARBA" id="ARBA00022840"/>
    </source>
</evidence>
<sequence length="458" mass="51448">MMPRHTTTYQSVALEKARNADAKSPLETESFLSRWLFLWADPLMKLGNERQLNASDLWPLPSSSRSEVITELFEPKFNETKSIFWAAVSIFGPETIFIGVLQFIPAVLSLYGPVALNTVVSSIELSNPDFKTLAIPILTLFVAKIVQAILQTQSDQMNELLFVKVVGAVKNILYKKILRLNAASRKAKSTGEITNLFTSDLPPVVGVSFVLNQVWIIPLQVSALLYLLWQQLDYAMFTGIGVILVTFFLTRWFASMQRTNWRVLMTKKDIRMKVINEVFGSMQIVKLNAWEERYHRKICDLRTDELKSLWTQFCIVAGTTAMNNIAPVALTTISFACYVLVLKQTLTAAKVFTALSLFNMIKQPMTRLPQVVAQFMQAAVSYKRFSEFLALAERDPSIVTSNVSANDVDLEVVDGSFGWDAEKPFFTDLNLKIKRGEFVVVHGSVGEGKTSLCNVLLG</sequence>
<reference evidence="11" key="1">
    <citation type="submission" date="2019-06" db="EMBL/GenBank/DDBJ databases">
        <title>Genomics analysis of Aphanomyces spp. identifies a new class of oomycete effector associated with host adaptation.</title>
        <authorList>
            <person name="Gaulin E."/>
        </authorList>
    </citation>
    <scope>NUCLEOTIDE SEQUENCE</scope>
    <source>
        <strain evidence="11">CBS 578.67</strain>
    </source>
</reference>
<feature type="transmembrane region" description="Helical" evidence="9">
    <location>
        <begin position="204"/>
        <end position="228"/>
    </location>
</feature>
<dbReference type="Gene3D" id="1.20.1560.10">
    <property type="entry name" value="ABC transporter type 1, transmembrane domain"/>
    <property type="match status" value="1"/>
</dbReference>
<feature type="transmembrane region" description="Helical" evidence="9">
    <location>
        <begin position="132"/>
        <end position="150"/>
    </location>
</feature>
<evidence type="ECO:0000256" key="4">
    <source>
        <dbReference type="ARBA" id="ARBA00022737"/>
    </source>
</evidence>
<keyword evidence="7 9" id="KW-1133">Transmembrane helix</keyword>
<gene>
    <name evidence="11" type="ORF">As57867_015279</name>
</gene>
<dbReference type="Pfam" id="PF00664">
    <property type="entry name" value="ABC_membrane"/>
    <property type="match status" value="1"/>
</dbReference>
<feature type="transmembrane region" description="Helical" evidence="9">
    <location>
        <begin position="83"/>
        <end position="112"/>
    </location>
</feature>
<dbReference type="FunFam" id="1.20.1560.10:FF:000006">
    <property type="entry name" value="ATP-binding cassette, sub-family C (CFTR/MRP), member 9"/>
    <property type="match status" value="1"/>
</dbReference>
<dbReference type="InterPro" id="IPR044746">
    <property type="entry name" value="ABCC_6TM_D1"/>
</dbReference>
<dbReference type="Gene3D" id="3.40.50.300">
    <property type="entry name" value="P-loop containing nucleotide triphosphate hydrolases"/>
    <property type="match status" value="1"/>
</dbReference>
<dbReference type="InterPro" id="IPR027417">
    <property type="entry name" value="P-loop_NTPase"/>
</dbReference>
<keyword evidence="8 9" id="KW-0472">Membrane</keyword>
<name>A0A6A4Y9Y2_9STRA</name>
<dbReference type="InterPro" id="IPR036640">
    <property type="entry name" value="ABC1_TM_sf"/>
</dbReference>
<accession>A0A6A4Y9Y2</accession>
<evidence type="ECO:0000256" key="9">
    <source>
        <dbReference type="SAM" id="Phobius"/>
    </source>
</evidence>
<comment type="subcellular location">
    <subcellularLocation>
        <location evidence="1">Endomembrane system</location>
        <topology evidence="1">Multi-pass membrane protein</topology>
    </subcellularLocation>
</comment>
<evidence type="ECO:0000313" key="11">
    <source>
        <dbReference type="EMBL" id="KAF0693727.1"/>
    </source>
</evidence>
<feature type="transmembrane region" description="Helical" evidence="9">
    <location>
        <begin position="234"/>
        <end position="254"/>
    </location>
</feature>
<feature type="non-terminal residue" evidence="11">
    <location>
        <position position="458"/>
    </location>
</feature>
<dbReference type="GO" id="GO:0012505">
    <property type="term" value="C:endomembrane system"/>
    <property type="evidence" value="ECO:0007669"/>
    <property type="project" value="UniProtKB-SubCell"/>
</dbReference>
<dbReference type="SUPFAM" id="SSF52540">
    <property type="entry name" value="P-loop containing nucleoside triphosphate hydrolases"/>
    <property type="match status" value="1"/>
</dbReference>
<evidence type="ECO:0000256" key="5">
    <source>
        <dbReference type="ARBA" id="ARBA00022741"/>
    </source>
</evidence>
<dbReference type="InterPro" id="IPR050173">
    <property type="entry name" value="ABC_transporter_C-like"/>
</dbReference>
<evidence type="ECO:0000256" key="3">
    <source>
        <dbReference type="ARBA" id="ARBA00022692"/>
    </source>
</evidence>
<keyword evidence="6" id="KW-0067">ATP-binding</keyword>
<dbReference type="SUPFAM" id="SSF90123">
    <property type="entry name" value="ABC transporter transmembrane region"/>
    <property type="match status" value="1"/>
</dbReference>
<proteinExistence type="predicted"/>
<keyword evidence="5" id="KW-0547">Nucleotide-binding</keyword>
<evidence type="ECO:0000256" key="2">
    <source>
        <dbReference type="ARBA" id="ARBA00022448"/>
    </source>
</evidence>
<keyword evidence="3 9" id="KW-0812">Transmembrane</keyword>
<dbReference type="PROSITE" id="PS50929">
    <property type="entry name" value="ABC_TM1F"/>
    <property type="match status" value="1"/>
</dbReference>
<comment type="caution">
    <text evidence="11">The sequence shown here is derived from an EMBL/GenBank/DDBJ whole genome shotgun (WGS) entry which is preliminary data.</text>
</comment>
<dbReference type="PANTHER" id="PTHR24223">
    <property type="entry name" value="ATP-BINDING CASSETTE SUB-FAMILY C"/>
    <property type="match status" value="1"/>
</dbReference>
<evidence type="ECO:0000256" key="8">
    <source>
        <dbReference type="ARBA" id="ARBA00023136"/>
    </source>
</evidence>
<evidence type="ECO:0000259" key="10">
    <source>
        <dbReference type="PROSITE" id="PS50929"/>
    </source>
</evidence>
<organism evidence="11">
    <name type="scientific">Aphanomyces stellatus</name>
    <dbReference type="NCBI Taxonomy" id="120398"/>
    <lineage>
        <taxon>Eukaryota</taxon>
        <taxon>Sar</taxon>
        <taxon>Stramenopiles</taxon>
        <taxon>Oomycota</taxon>
        <taxon>Saprolegniomycetes</taxon>
        <taxon>Saprolegniales</taxon>
        <taxon>Verrucalvaceae</taxon>
        <taxon>Aphanomyces</taxon>
    </lineage>
</organism>
<feature type="domain" description="ABC transmembrane type-1" evidence="10">
    <location>
        <begin position="96"/>
        <end position="377"/>
    </location>
</feature>